<dbReference type="VEuPathDB" id="FungiDB:C8Q69DRAFT_317092"/>
<dbReference type="OrthoDB" id="2937326at2759"/>
<dbReference type="RefSeq" id="XP_028483768.1">
    <property type="nucleotide sequence ID" value="XM_028627318.1"/>
</dbReference>
<dbReference type="AlphaFoldDB" id="A0A443HQK8"/>
<accession>A0A443HQK8</accession>
<organism evidence="3 4">
    <name type="scientific">Byssochlamys spectabilis</name>
    <name type="common">Paecilomyces variotii</name>
    <dbReference type="NCBI Taxonomy" id="264951"/>
    <lineage>
        <taxon>Eukaryota</taxon>
        <taxon>Fungi</taxon>
        <taxon>Dikarya</taxon>
        <taxon>Ascomycota</taxon>
        <taxon>Pezizomycotina</taxon>
        <taxon>Eurotiomycetes</taxon>
        <taxon>Eurotiomycetidae</taxon>
        <taxon>Eurotiales</taxon>
        <taxon>Thermoascaceae</taxon>
        <taxon>Paecilomyces</taxon>
    </lineage>
</organism>
<sequence length="160" mass="18193">MAPHCQRIPIFYRIFLLYVEPFFSLIGAFYAGVRPQAYLQLTDLRSAPLLDIPVGTEVVLRQLANLYLLFALNEAIVLRVTDDVRVWRALLVGLLIADFGHLYSLLPLGLDVYWKIHHWTEMDWGNVAFVYFGAATRIAFLTGVGFSARSSTMDGQRKVK</sequence>
<dbReference type="PANTHER" id="PTHR37019:SF1">
    <property type="entry name" value="EXPERA DOMAIN-CONTAINING PROTEIN"/>
    <property type="match status" value="1"/>
</dbReference>
<proteinExistence type="predicted"/>
<dbReference type="EMBL" id="RCNU01000008">
    <property type="protein sequence ID" value="RWQ94123.1"/>
    <property type="molecule type" value="Genomic_DNA"/>
</dbReference>
<evidence type="ECO:0000313" key="3">
    <source>
        <dbReference type="EMBL" id="RWQ94123.1"/>
    </source>
</evidence>
<keyword evidence="1" id="KW-0812">Transmembrane</keyword>
<feature type="transmembrane region" description="Helical" evidence="1">
    <location>
        <begin position="12"/>
        <end position="33"/>
    </location>
</feature>
<feature type="domain" description="DUF7704" evidence="2">
    <location>
        <begin position="7"/>
        <end position="144"/>
    </location>
</feature>
<name>A0A443HQK8_BYSSP</name>
<evidence type="ECO:0000313" key="4">
    <source>
        <dbReference type="Proteomes" id="UP000283841"/>
    </source>
</evidence>
<gene>
    <name evidence="3" type="ORF">C8Q69DRAFT_317092</name>
</gene>
<dbReference type="GeneID" id="39596595"/>
<evidence type="ECO:0000256" key="1">
    <source>
        <dbReference type="SAM" id="Phobius"/>
    </source>
</evidence>
<dbReference type="InterPro" id="IPR056121">
    <property type="entry name" value="DUF7704"/>
</dbReference>
<evidence type="ECO:0000259" key="2">
    <source>
        <dbReference type="Pfam" id="PF24803"/>
    </source>
</evidence>
<keyword evidence="1" id="KW-1133">Transmembrane helix</keyword>
<dbReference type="PANTHER" id="PTHR37019">
    <property type="entry name" value="CHROMOSOME 1, WHOLE GENOME SHOTGUN SEQUENCE"/>
    <property type="match status" value="1"/>
</dbReference>
<reference evidence="3 4" key="1">
    <citation type="journal article" date="2018" name="Front. Microbiol.">
        <title>Genomic and genetic insights into a cosmopolitan fungus, Paecilomyces variotii (Eurotiales).</title>
        <authorList>
            <person name="Urquhart A.S."/>
            <person name="Mondo S.J."/>
            <person name="Makela M.R."/>
            <person name="Hane J.K."/>
            <person name="Wiebenga A."/>
            <person name="He G."/>
            <person name="Mihaltcheva S."/>
            <person name="Pangilinan J."/>
            <person name="Lipzen A."/>
            <person name="Barry K."/>
            <person name="de Vries R.P."/>
            <person name="Grigoriev I.V."/>
            <person name="Idnurm A."/>
        </authorList>
    </citation>
    <scope>NUCLEOTIDE SEQUENCE [LARGE SCALE GENOMIC DNA]</scope>
    <source>
        <strain evidence="3 4">CBS 101075</strain>
    </source>
</reference>
<comment type="caution">
    <text evidence="3">The sequence shown here is derived from an EMBL/GenBank/DDBJ whole genome shotgun (WGS) entry which is preliminary data.</text>
</comment>
<feature type="transmembrane region" description="Helical" evidence="1">
    <location>
        <begin position="89"/>
        <end position="108"/>
    </location>
</feature>
<protein>
    <recommendedName>
        <fullName evidence="2">DUF7704 domain-containing protein</fullName>
    </recommendedName>
</protein>
<feature type="transmembrane region" description="Helical" evidence="1">
    <location>
        <begin position="128"/>
        <end position="148"/>
    </location>
</feature>
<keyword evidence="1" id="KW-0472">Membrane</keyword>
<dbReference type="Pfam" id="PF24803">
    <property type="entry name" value="DUF7704"/>
    <property type="match status" value="1"/>
</dbReference>
<keyword evidence="4" id="KW-1185">Reference proteome</keyword>
<dbReference type="Proteomes" id="UP000283841">
    <property type="component" value="Unassembled WGS sequence"/>
</dbReference>